<keyword evidence="1" id="KW-0732">Signal</keyword>
<evidence type="ECO:0000313" key="2">
    <source>
        <dbReference type="EMBL" id="KAF6138329.1"/>
    </source>
</evidence>
<dbReference type="AlphaFoldDB" id="A0A7J7L709"/>
<protein>
    <submittedName>
        <fullName evidence="2">Uncharacterized protein</fullName>
    </submittedName>
</protein>
<reference evidence="2 3" key="1">
    <citation type="journal article" date="2020" name="IScience">
        <title>Genome Sequencing of the Endangered Kingdonia uniflora (Circaeasteraceae, Ranunculales) Reveals Potential Mechanisms of Evolutionary Specialization.</title>
        <authorList>
            <person name="Sun Y."/>
            <person name="Deng T."/>
            <person name="Zhang A."/>
            <person name="Moore M.J."/>
            <person name="Landis J.B."/>
            <person name="Lin N."/>
            <person name="Zhang H."/>
            <person name="Zhang X."/>
            <person name="Huang J."/>
            <person name="Zhang X."/>
            <person name="Sun H."/>
            <person name="Wang H."/>
        </authorList>
    </citation>
    <scope>NUCLEOTIDE SEQUENCE [LARGE SCALE GENOMIC DNA]</scope>
    <source>
        <strain evidence="2">TB1705</strain>
        <tissue evidence="2">Leaf</tissue>
    </source>
</reference>
<feature type="chain" id="PRO_5029527430" evidence="1">
    <location>
        <begin position="19"/>
        <end position="55"/>
    </location>
</feature>
<accession>A0A7J7L709</accession>
<dbReference type="Proteomes" id="UP000541444">
    <property type="component" value="Unassembled WGS sequence"/>
</dbReference>
<gene>
    <name evidence="2" type="ORF">GIB67_001558</name>
</gene>
<keyword evidence="3" id="KW-1185">Reference proteome</keyword>
<evidence type="ECO:0000256" key="1">
    <source>
        <dbReference type="SAM" id="SignalP"/>
    </source>
</evidence>
<name>A0A7J7L709_9MAGN</name>
<dbReference type="EMBL" id="JACGCM010002601">
    <property type="protein sequence ID" value="KAF6138329.1"/>
    <property type="molecule type" value="Genomic_DNA"/>
</dbReference>
<comment type="caution">
    <text evidence="2">The sequence shown here is derived from an EMBL/GenBank/DDBJ whole genome shotgun (WGS) entry which is preliminary data.</text>
</comment>
<proteinExistence type="predicted"/>
<organism evidence="2 3">
    <name type="scientific">Kingdonia uniflora</name>
    <dbReference type="NCBI Taxonomy" id="39325"/>
    <lineage>
        <taxon>Eukaryota</taxon>
        <taxon>Viridiplantae</taxon>
        <taxon>Streptophyta</taxon>
        <taxon>Embryophyta</taxon>
        <taxon>Tracheophyta</taxon>
        <taxon>Spermatophyta</taxon>
        <taxon>Magnoliopsida</taxon>
        <taxon>Ranunculales</taxon>
        <taxon>Circaeasteraceae</taxon>
        <taxon>Kingdonia</taxon>
    </lineage>
</organism>
<evidence type="ECO:0000313" key="3">
    <source>
        <dbReference type="Proteomes" id="UP000541444"/>
    </source>
</evidence>
<feature type="signal peptide" evidence="1">
    <location>
        <begin position="1"/>
        <end position="18"/>
    </location>
</feature>
<sequence>MNQSGRLKGLICLISCCAFSWLSQLKTLTNEDRWTEESVNSISIKHLLILRLMLG</sequence>